<dbReference type="RefSeq" id="WP_068134149.1">
    <property type="nucleotide sequence ID" value="NZ_CP042914.1"/>
</dbReference>
<feature type="transmembrane region" description="Helical" evidence="1">
    <location>
        <begin position="95"/>
        <end position="113"/>
    </location>
</feature>
<keyword evidence="3" id="KW-1185">Reference proteome</keyword>
<name>A0A5B9QS41_9BACT</name>
<keyword evidence="1" id="KW-0812">Transmembrane</keyword>
<dbReference type="EMBL" id="CP042914">
    <property type="protein sequence ID" value="QEG39846.1"/>
    <property type="molecule type" value="Genomic_DNA"/>
</dbReference>
<keyword evidence="1" id="KW-1133">Transmembrane helix</keyword>
<feature type="transmembrane region" description="Helical" evidence="1">
    <location>
        <begin position="247"/>
        <end position="270"/>
    </location>
</feature>
<feature type="transmembrane region" description="Helical" evidence="1">
    <location>
        <begin position="186"/>
        <end position="207"/>
    </location>
</feature>
<feature type="transmembrane region" description="Helical" evidence="1">
    <location>
        <begin position="65"/>
        <end position="83"/>
    </location>
</feature>
<sequence>MNHKAPACEAAKRAECYRLTYGLEFSRPPNDPFLAASSLLLPHASPPPPPESLVRARNVSPSPAVGTRTLLVLLVVLMLQVGLPQLRGLGDVRHAVWLGCMWGGLSVATWLLAGGRQSLWALGLLLAVAAWHISWMHHVSLRPLSRYVLSMGGLVIVQALSMLLTGSSSWHWPGFDKPARTAPRPVQFNIASLLVLTLVCAAGFAAVRHFESDDQLFYPGIALAVGTLVTITLFAQRLARGANMNWWWGAGLVGTVVGGAYALAALAAINDQLRSQASSVQYIDRTELILAVFAVVVWTGVRSGRVGEWESGRVGEWGVGSGEWGVRSGRVGEWESGGKSEI</sequence>
<dbReference type="AlphaFoldDB" id="A0A5B9QS41"/>
<keyword evidence="1" id="KW-0472">Membrane</keyword>
<dbReference type="KEGG" id="rul:UC8_18450"/>
<feature type="transmembrane region" description="Helical" evidence="1">
    <location>
        <begin position="119"/>
        <end position="135"/>
    </location>
</feature>
<accession>A0A5B9QS41</accession>
<evidence type="ECO:0000313" key="2">
    <source>
        <dbReference type="EMBL" id="QEG39846.1"/>
    </source>
</evidence>
<proteinExistence type="predicted"/>
<evidence type="ECO:0000256" key="1">
    <source>
        <dbReference type="SAM" id="Phobius"/>
    </source>
</evidence>
<gene>
    <name evidence="2" type="ORF">UC8_18450</name>
</gene>
<feature type="transmembrane region" description="Helical" evidence="1">
    <location>
        <begin position="147"/>
        <end position="166"/>
    </location>
</feature>
<dbReference type="Proteomes" id="UP000325286">
    <property type="component" value="Chromosome"/>
</dbReference>
<evidence type="ECO:0000313" key="3">
    <source>
        <dbReference type="Proteomes" id="UP000325286"/>
    </source>
</evidence>
<protein>
    <submittedName>
        <fullName evidence="2">Uncharacterized protein</fullName>
    </submittedName>
</protein>
<dbReference type="OrthoDB" id="10019615at2"/>
<reference evidence="2 3" key="1">
    <citation type="submission" date="2019-08" db="EMBL/GenBank/DDBJ databases">
        <title>Deep-cultivation of Planctomycetes and their phenomic and genomic characterization uncovers novel biology.</title>
        <authorList>
            <person name="Wiegand S."/>
            <person name="Jogler M."/>
            <person name="Boedeker C."/>
            <person name="Pinto D."/>
            <person name="Vollmers J."/>
            <person name="Rivas-Marin E."/>
            <person name="Kohn T."/>
            <person name="Peeters S.H."/>
            <person name="Heuer A."/>
            <person name="Rast P."/>
            <person name="Oberbeckmann S."/>
            <person name="Bunk B."/>
            <person name="Jeske O."/>
            <person name="Meyerdierks A."/>
            <person name="Storesund J.E."/>
            <person name="Kallscheuer N."/>
            <person name="Luecker S."/>
            <person name="Lage O.M."/>
            <person name="Pohl T."/>
            <person name="Merkel B.J."/>
            <person name="Hornburger P."/>
            <person name="Mueller R.-W."/>
            <person name="Bruemmer F."/>
            <person name="Labrenz M."/>
            <person name="Spormann A.M."/>
            <person name="Op den Camp H."/>
            <person name="Overmann J."/>
            <person name="Amann R."/>
            <person name="Jetten M.S.M."/>
            <person name="Mascher T."/>
            <person name="Medema M.H."/>
            <person name="Devos D.P."/>
            <person name="Kaster A.-K."/>
            <person name="Ovreas L."/>
            <person name="Rohde M."/>
            <person name="Galperin M.Y."/>
            <person name="Jogler C."/>
        </authorList>
    </citation>
    <scope>NUCLEOTIDE SEQUENCE [LARGE SCALE GENOMIC DNA]</scope>
    <source>
        <strain evidence="2 3">UC8</strain>
    </source>
</reference>
<organism evidence="2 3">
    <name type="scientific">Roseimaritima ulvae</name>
    <dbReference type="NCBI Taxonomy" id="980254"/>
    <lineage>
        <taxon>Bacteria</taxon>
        <taxon>Pseudomonadati</taxon>
        <taxon>Planctomycetota</taxon>
        <taxon>Planctomycetia</taxon>
        <taxon>Pirellulales</taxon>
        <taxon>Pirellulaceae</taxon>
        <taxon>Roseimaritima</taxon>
    </lineage>
</organism>
<feature type="transmembrane region" description="Helical" evidence="1">
    <location>
        <begin position="216"/>
        <end position="235"/>
    </location>
</feature>